<dbReference type="Proteomes" id="UP000794436">
    <property type="component" value="Unassembled WGS sequence"/>
</dbReference>
<proteinExistence type="predicted"/>
<reference evidence="2" key="1">
    <citation type="submission" date="2019-03" db="EMBL/GenBank/DDBJ databases">
        <title>Long read genome sequence of the mycoparasitic Pythium oligandrum ATCC 38472 isolated from sugarbeet rhizosphere.</title>
        <authorList>
            <person name="Gaulin E."/>
        </authorList>
    </citation>
    <scope>NUCLEOTIDE SEQUENCE</scope>
    <source>
        <strain evidence="2">ATCC 38472_TT</strain>
    </source>
</reference>
<accession>A0A8K1CSD6</accession>
<sequence>MSASDDETVAALAAFIDDFYEPDEHDKTTSDSMGSEASSPPVSRAVKPKRTTPKKPQLATPARLLSHNRTRERQRDELLRLRDEEKELRAKLLELVMAKATRSCGKEENSTRDPQVLVSMWKDVATRQHKRRSIAEAENTRLRDRLTDQQRVIKSLHRVIASQLAQSCNPLTDSRLYSPAWRSICAAEDPARRVRLFTELAGQLQQIYEASDYWVRSSRELTLTTGPYIESRVVPLTSSHVAVETINVRLLPFNYHVAGNAYWSRGINQLCAISDFFRDHADVEGKHTVFTAKAFADESDVSDNSPGVRLRAHATGQSFVEANRFVIASASRSEFVHIGRDYIPDVAIGEQYWNIFCPSEANPLDACVMMCFGRVILDLESGLARAPHAVPALTKYFGTRMHHHLGMSVEMMEDWILDEKMSVSAPPCQLAV</sequence>
<dbReference type="EMBL" id="SPLM01000003">
    <property type="protein sequence ID" value="TMW67872.1"/>
    <property type="molecule type" value="Genomic_DNA"/>
</dbReference>
<dbReference type="OrthoDB" id="124765at2759"/>
<gene>
    <name evidence="2" type="ORF">Poli38472_007544</name>
</gene>
<protein>
    <submittedName>
        <fullName evidence="2">Uncharacterized protein</fullName>
    </submittedName>
</protein>
<keyword evidence="3" id="KW-1185">Reference proteome</keyword>
<organism evidence="2 3">
    <name type="scientific">Pythium oligandrum</name>
    <name type="common">Mycoparasitic fungus</name>
    <dbReference type="NCBI Taxonomy" id="41045"/>
    <lineage>
        <taxon>Eukaryota</taxon>
        <taxon>Sar</taxon>
        <taxon>Stramenopiles</taxon>
        <taxon>Oomycota</taxon>
        <taxon>Peronosporomycetes</taxon>
        <taxon>Pythiales</taxon>
        <taxon>Pythiaceae</taxon>
        <taxon>Pythium</taxon>
    </lineage>
</organism>
<evidence type="ECO:0000256" key="1">
    <source>
        <dbReference type="SAM" id="MobiDB-lite"/>
    </source>
</evidence>
<feature type="compositionally biased region" description="Polar residues" evidence="1">
    <location>
        <begin position="30"/>
        <end position="41"/>
    </location>
</feature>
<evidence type="ECO:0000313" key="3">
    <source>
        <dbReference type="Proteomes" id="UP000794436"/>
    </source>
</evidence>
<evidence type="ECO:0000313" key="2">
    <source>
        <dbReference type="EMBL" id="TMW67872.1"/>
    </source>
</evidence>
<name>A0A8K1CSD6_PYTOL</name>
<feature type="region of interest" description="Disordered" evidence="1">
    <location>
        <begin position="20"/>
        <end position="71"/>
    </location>
</feature>
<comment type="caution">
    <text evidence="2">The sequence shown here is derived from an EMBL/GenBank/DDBJ whole genome shotgun (WGS) entry which is preliminary data.</text>
</comment>
<dbReference type="AlphaFoldDB" id="A0A8K1CSD6"/>